<keyword evidence="3" id="KW-1185">Reference proteome</keyword>
<evidence type="ECO:0000256" key="1">
    <source>
        <dbReference type="SAM" id="Phobius"/>
    </source>
</evidence>
<proteinExistence type="predicted"/>
<reference evidence="2 3" key="1">
    <citation type="submission" date="2022-03" db="EMBL/GenBank/DDBJ databases">
        <authorList>
            <person name="Nunn A."/>
            <person name="Chopra R."/>
            <person name="Nunn A."/>
            <person name="Contreras Garrido A."/>
        </authorList>
    </citation>
    <scope>NUCLEOTIDE SEQUENCE [LARGE SCALE GENOMIC DNA]</scope>
</reference>
<dbReference type="AlphaFoldDB" id="A0AAU9SPV8"/>
<keyword evidence="1" id="KW-1133">Transmembrane helix</keyword>
<feature type="transmembrane region" description="Helical" evidence="1">
    <location>
        <begin position="31"/>
        <end position="53"/>
    </location>
</feature>
<name>A0AAU9SPV8_THLAR</name>
<evidence type="ECO:0000313" key="3">
    <source>
        <dbReference type="Proteomes" id="UP000836841"/>
    </source>
</evidence>
<organism evidence="2 3">
    <name type="scientific">Thlaspi arvense</name>
    <name type="common">Field penny-cress</name>
    <dbReference type="NCBI Taxonomy" id="13288"/>
    <lineage>
        <taxon>Eukaryota</taxon>
        <taxon>Viridiplantae</taxon>
        <taxon>Streptophyta</taxon>
        <taxon>Embryophyta</taxon>
        <taxon>Tracheophyta</taxon>
        <taxon>Spermatophyta</taxon>
        <taxon>Magnoliopsida</taxon>
        <taxon>eudicotyledons</taxon>
        <taxon>Gunneridae</taxon>
        <taxon>Pentapetalae</taxon>
        <taxon>rosids</taxon>
        <taxon>malvids</taxon>
        <taxon>Brassicales</taxon>
        <taxon>Brassicaceae</taxon>
        <taxon>Thlaspideae</taxon>
        <taxon>Thlaspi</taxon>
    </lineage>
</organism>
<gene>
    <name evidence="2" type="ORF">TAV2_LOCUS19206</name>
</gene>
<sequence length="212" mass="23246">MATSTRQASTTVSDGSDSAVEITPAFFCAYYFLWTTICLVFLMTLDGLITLLARKDGCYLEFFAHSVSVSNANVSTADWRIGLVAKSPVSGCKISLHTIQSRLLRGDQVLSELYPSLYGFGPVTSAKTDRPAITLDFKTVVTPGVIGGVVWDYRVEIVVRSKVEFRRGFLTVVCRGIPVIFTADPAGNMIGSLLGSMRRCDYILRERLNLPV</sequence>
<accession>A0AAU9SPV8</accession>
<keyword evidence="1" id="KW-0472">Membrane</keyword>
<keyword evidence="1" id="KW-0812">Transmembrane</keyword>
<protein>
    <submittedName>
        <fullName evidence="2">Uncharacterized protein</fullName>
    </submittedName>
</protein>
<dbReference type="Proteomes" id="UP000836841">
    <property type="component" value="Chromosome 6"/>
</dbReference>
<dbReference type="EMBL" id="OU466862">
    <property type="protein sequence ID" value="CAH2072194.1"/>
    <property type="molecule type" value="Genomic_DNA"/>
</dbReference>
<evidence type="ECO:0000313" key="2">
    <source>
        <dbReference type="EMBL" id="CAH2072194.1"/>
    </source>
</evidence>